<dbReference type="NCBIfam" id="TIGR04183">
    <property type="entry name" value="Por_Secre_tail"/>
    <property type="match status" value="1"/>
</dbReference>
<sequence length="1021" mass="108525">MKKIYTVLIAILISGFGFGQTTIAVQDYDGGTPNWNSTVFPATYNVSSDYWAIRGTNNNPSGTTGDFWAIRDLNNGNGGGNFDHTLTFDPIDISAYEDIIISFDFYTIGFESSDRLEYEIFYGPAGSEVGQGVVSLDKDTQAWTNISENIPDTADSAYIIITASQDGGSDYAGIDNVTIEGFLPTSETSVEFISSSASVSEGIGTFDLIFTITNEDAINATSFDVVLTFGDNSDINAYTTQSVTFPAGSSTDETLTITVTDDTLFEGNETLTFSIQNVTGGDNAASGSNSSFDLIIEENDPDPSVSFWCEPFDNNNQYSVTLGGEGNDGIQDYFQITDGTNINEPYSGANGTFFACQDIDDGGWSDSANPSQLTWNSIDVSNFSNLSFQGSFASNGGGIDDADFVLVEYQIDSGGWIDLLAFENNGASSNTSFLEDTDFNGDGDGTPLTTNFIDFSKSIGETGLLLDLRITVSLNSGDEEIAFDEFKILGIYSGLVYSDGSWAPNDPDATTGASDAIILDGNAILTTNASLNNVNVYPGAGLQVNSGATLTVNDMTLESTSTSYSSLIVDGSLSGSVSYERYVNTNDLVNGNDLISAPVSGQAFDVFISNNTNILANPSGPEVLFGGFDNNDNSGSPFEVWNETDTTPLTAGVGYRSGIDTAAGSNLVTFEGTVNTSLVEVAIDQGTASILNLIGNPFPSYLDAQAFLSENAGLLDPSAQVIYGYNDSTDGTSADDYTIISAIENNTLDIAPGQGFFVASNPTGGNIQFTTNSPDMRVTSTDDDFIIGRNSTSINNVNIRLNNSTDSYITKVYFTEFSGLGLDPGYDASLLGATAPPFALFSHLVQENMGIPFATQAIGKTDYANVTIPLGVNANQGEQLTFSIVENTLPSTVNVYLDDDVASTSTLLNSSDYVLNPATNLSGTGRFYLRFTDNSLSTSEDDFDTISIYANQVDRTINIAGQLLENTVANVYDIQGRLVTSKTLSSDSTLQAVDASSLSTGIYVIKLSNGKQTKTEKVILK</sequence>
<keyword evidence="5" id="KW-1185">Reference proteome</keyword>
<evidence type="ECO:0000259" key="3">
    <source>
        <dbReference type="Pfam" id="PF18962"/>
    </source>
</evidence>
<gene>
    <name evidence="4" type="ORF">KCG49_08655</name>
</gene>
<evidence type="ECO:0000256" key="2">
    <source>
        <dbReference type="SAM" id="SignalP"/>
    </source>
</evidence>
<dbReference type="InterPro" id="IPR026444">
    <property type="entry name" value="Secre_tail"/>
</dbReference>
<feature type="domain" description="Secretion system C-terminal sorting" evidence="3">
    <location>
        <begin position="951"/>
        <end position="1019"/>
    </location>
</feature>
<dbReference type="Pfam" id="PF18962">
    <property type="entry name" value="Por_Secre_tail"/>
    <property type="match status" value="1"/>
</dbReference>
<evidence type="ECO:0000313" key="4">
    <source>
        <dbReference type="EMBL" id="MBV7269257.1"/>
    </source>
</evidence>
<keyword evidence="1 2" id="KW-0732">Signal</keyword>
<name>A0A9X1JS47_9FLAO</name>
<feature type="chain" id="PRO_5040974407" evidence="2">
    <location>
        <begin position="20"/>
        <end position="1021"/>
    </location>
</feature>
<dbReference type="EMBL" id="JAGSPD010000006">
    <property type="protein sequence ID" value="MBV7269257.1"/>
    <property type="molecule type" value="Genomic_DNA"/>
</dbReference>
<comment type="caution">
    <text evidence="4">The sequence shown here is derived from an EMBL/GenBank/DDBJ whole genome shotgun (WGS) entry which is preliminary data.</text>
</comment>
<feature type="signal peptide" evidence="2">
    <location>
        <begin position="1"/>
        <end position="19"/>
    </location>
</feature>
<evidence type="ECO:0000256" key="1">
    <source>
        <dbReference type="ARBA" id="ARBA00022729"/>
    </source>
</evidence>
<reference evidence="4" key="1">
    <citation type="submission" date="2021-04" db="EMBL/GenBank/DDBJ databases">
        <authorList>
            <person name="Pira H."/>
            <person name="Risdian C."/>
            <person name="Wink J."/>
        </authorList>
    </citation>
    <scope>NUCLEOTIDE SEQUENCE</scope>
    <source>
        <strain evidence="4">WHY3</strain>
    </source>
</reference>
<dbReference type="Proteomes" id="UP001138894">
    <property type="component" value="Unassembled WGS sequence"/>
</dbReference>
<accession>A0A9X1JS47</accession>
<dbReference type="RefSeq" id="WP_218545884.1">
    <property type="nucleotide sequence ID" value="NZ_JAGSPD010000006.1"/>
</dbReference>
<evidence type="ECO:0000313" key="5">
    <source>
        <dbReference type="Proteomes" id="UP001138894"/>
    </source>
</evidence>
<protein>
    <submittedName>
        <fullName evidence="4">T9SS type A sorting domain-containing protein</fullName>
    </submittedName>
</protein>
<organism evidence="4 5">
    <name type="scientific">Winogradskyella luteola</name>
    <dbReference type="NCBI Taxonomy" id="2828330"/>
    <lineage>
        <taxon>Bacteria</taxon>
        <taxon>Pseudomonadati</taxon>
        <taxon>Bacteroidota</taxon>
        <taxon>Flavobacteriia</taxon>
        <taxon>Flavobacteriales</taxon>
        <taxon>Flavobacteriaceae</taxon>
        <taxon>Winogradskyella</taxon>
    </lineage>
</organism>
<dbReference type="AlphaFoldDB" id="A0A9X1JS47"/>
<proteinExistence type="predicted"/>